<dbReference type="EMBL" id="CAJNYV010005806">
    <property type="protein sequence ID" value="CAF3782806.1"/>
    <property type="molecule type" value="Genomic_DNA"/>
</dbReference>
<dbReference type="GO" id="GO:0070042">
    <property type="term" value="F:rRNA (uridine-N3-)-methyltransferase activity"/>
    <property type="evidence" value="ECO:0007669"/>
    <property type="project" value="InterPro"/>
</dbReference>
<feature type="compositionally biased region" description="Acidic residues" evidence="1">
    <location>
        <begin position="71"/>
        <end position="86"/>
    </location>
</feature>
<evidence type="ECO:0000259" key="2">
    <source>
        <dbReference type="Pfam" id="PF10354"/>
    </source>
</evidence>
<evidence type="ECO:0000313" key="3">
    <source>
        <dbReference type="EMBL" id="CAF3782806.1"/>
    </source>
</evidence>
<dbReference type="PANTHER" id="PTHR11538:SF26">
    <property type="entry name" value="FERREDOXIN-FOLD ANTICODON-BINDING DOMAIN-CONTAINING PROTEIN 1"/>
    <property type="match status" value="1"/>
</dbReference>
<dbReference type="GO" id="GO:0070475">
    <property type="term" value="P:rRNA base methylation"/>
    <property type="evidence" value="ECO:0007669"/>
    <property type="project" value="InterPro"/>
</dbReference>
<dbReference type="GO" id="GO:0005737">
    <property type="term" value="C:cytoplasm"/>
    <property type="evidence" value="ECO:0007669"/>
    <property type="project" value="TreeGrafter"/>
</dbReference>
<evidence type="ECO:0000313" key="4">
    <source>
        <dbReference type="Proteomes" id="UP000663865"/>
    </source>
</evidence>
<organism evidence="3 4">
    <name type="scientific">Rotaria socialis</name>
    <dbReference type="NCBI Taxonomy" id="392032"/>
    <lineage>
        <taxon>Eukaryota</taxon>
        <taxon>Metazoa</taxon>
        <taxon>Spiralia</taxon>
        <taxon>Gnathifera</taxon>
        <taxon>Rotifera</taxon>
        <taxon>Eurotatoria</taxon>
        <taxon>Bdelloidea</taxon>
        <taxon>Philodinida</taxon>
        <taxon>Philodinidae</taxon>
        <taxon>Rotaria</taxon>
    </lineage>
</organism>
<protein>
    <recommendedName>
        <fullName evidence="2">25S rRNA (uridine-N(3))-methyltransferase BMT5-like domain-containing protein</fullName>
    </recommendedName>
</protein>
<dbReference type="InterPro" id="IPR019446">
    <property type="entry name" value="BMT5-like"/>
</dbReference>
<accession>A0A819AUZ8</accession>
<feature type="region of interest" description="Disordered" evidence="1">
    <location>
        <begin position="59"/>
        <end position="87"/>
    </location>
</feature>
<proteinExistence type="predicted"/>
<reference evidence="3" key="1">
    <citation type="submission" date="2021-02" db="EMBL/GenBank/DDBJ databases">
        <authorList>
            <person name="Nowell W R."/>
        </authorList>
    </citation>
    <scope>NUCLEOTIDE SEQUENCE</scope>
</reference>
<evidence type="ECO:0000256" key="1">
    <source>
        <dbReference type="SAM" id="MobiDB-lite"/>
    </source>
</evidence>
<feature type="compositionally biased region" description="Polar residues" evidence="1">
    <location>
        <begin position="219"/>
        <end position="233"/>
    </location>
</feature>
<dbReference type="AlphaFoldDB" id="A0A819AUZ8"/>
<sequence length="274" mass="31325">MEFNNNRASTTEQTLNVSDLSDALPDLTKKSTTRKKRLLVGEGNFSFTEALLQAHPFNGEDINDEAHNDSDNEETSDDDEISEESEEIKTRMENFKKITNLSVEFGIDATKLHLHYKGQLFHRIYFNFPYTTQYETADMLRNFFTSAAKVQKFGHLILLTLVYKPHEDYNPEQKVGGRKFWHGYVYGIVDASEAGGYLLIGKREFSCPGKGHRYPGYKHSQTNRSTSSRSAENARQYVFERNGPKVKTGTVRGTTVRYFTDTKIDVQTSTDDEP</sequence>
<feature type="region of interest" description="Disordered" evidence="1">
    <location>
        <begin position="212"/>
        <end position="246"/>
    </location>
</feature>
<name>A0A819AUZ8_9BILA</name>
<dbReference type="Proteomes" id="UP000663865">
    <property type="component" value="Unassembled WGS sequence"/>
</dbReference>
<feature type="domain" description="25S rRNA (uridine-N(3))-methyltransferase BMT5-like" evidence="2">
    <location>
        <begin position="38"/>
        <end position="220"/>
    </location>
</feature>
<gene>
    <name evidence="3" type="ORF">KIK155_LOCUS31449</name>
</gene>
<dbReference type="Pfam" id="PF10354">
    <property type="entry name" value="BMT5-like"/>
    <property type="match status" value="1"/>
</dbReference>
<comment type="caution">
    <text evidence="3">The sequence shown here is derived from an EMBL/GenBank/DDBJ whole genome shotgun (WGS) entry which is preliminary data.</text>
</comment>
<dbReference type="PANTHER" id="PTHR11538">
    <property type="entry name" value="PHENYLALANYL-TRNA SYNTHETASE"/>
    <property type="match status" value="1"/>
</dbReference>